<dbReference type="EC" id="3.5.1.9" evidence="9"/>
<feature type="binding site" evidence="9">
    <location>
        <position position="53"/>
    </location>
    <ligand>
        <name>Zn(2+)</name>
        <dbReference type="ChEBI" id="CHEBI:29105"/>
        <label>1</label>
    </ligand>
</feature>
<evidence type="ECO:0000256" key="3">
    <source>
        <dbReference type="ARBA" id="ARBA00022723"/>
    </source>
</evidence>
<dbReference type="AlphaFoldDB" id="A0A160IPF2"/>
<keyword evidence="3 9" id="KW-0479">Metal-binding</keyword>
<evidence type="ECO:0000313" key="10">
    <source>
        <dbReference type="EMBL" id="ANC78298.1"/>
    </source>
</evidence>
<evidence type="ECO:0000313" key="11">
    <source>
        <dbReference type="Proteomes" id="UP000076623"/>
    </source>
</evidence>
<evidence type="ECO:0000256" key="1">
    <source>
        <dbReference type="ARBA" id="ARBA00002204"/>
    </source>
</evidence>
<evidence type="ECO:0000256" key="4">
    <source>
        <dbReference type="ARBA" id="ARBA00022801"/>
    </source>
</evidence>
<dbReference type="SUPFAM" id="SSF102198">
    <property type="entry name" value="Putative cyclase"/>
    <property type="match status" value="1"/>
</dbReference>
<dbReference type="GO" id="GO:0008270">
    <property type="term" value="F:zinc ion binding"/>
    <property type="evidence" value="ECO:0007669"/>
    <property type="project" value="UniProtKB-UniRule"/>
</dbReference>
<dbReference type="Gene3D" id="3.50.30.50">
    <property type="entry name" value="Putative cyclase"/>
    <property type="match status" value="1"/>
</dbReference>
<evidence type="ECO:0000256" key="8">
    <source>
        <dbReference type="ARBA" id="ARBA00060547"/>
    </source>
</evidence>
<comment type="pathway">
    <text evidence="8 9">Amino-acid degradation; L-tryptophan degradation via kynurenine pathway; L-kynurenine from L-tryptophan: step 2/2.</text>
</comment>
<dbReference type="HAMAP" id="MF_01969">
    <property type="entry name" value="KynB"/>
    <property type="match status" value="1"/>
</dbReference>
<dbReference type="PANTHER" id="PTHR31118">
    <property type="entry name" value="CYCLASE-LIKE PROTEIN 2"/>
    <property type="match status" value="1"/>
</dbReference>
<dbReference type="KEGG" id="fpn:ABE65_016425"/>
<reference evidence="10 11" key="1">
    <citation type="submission" date="2016-04" db="EMBL/GenBank/DDBJ databases">
        <title>Complete genome sequence of Fictibacillus phosphorivorans G25-29, a strain toxic to nematodes.</title>
        <authorList>
            <person name="Zheng Z."/>
        </authorList>
    </citation>
    <scope>NUCLEOTIDE SEQUENCE [LARGE SCALE GENOMIC DNA]</scope>
    <source>
        <strain evidence="10 11">G25-29</strain>
    </source>
</reference>
<feature type="binding site" evidence="9">
    <location>
        <position position="158"/>
    </location>
    <ligand>
        <name>Zn(2+)</name>
        <dbReference type="ChEBI" id="CHEBI:29105"/>
        <label>2</label>
    </ligand>
</feature>
<dbReference type="GO" id="GO:0019441">
    <property type="term" value="P:L-tryptophan catabolic process to kynurenine"/>
    <property type="evidence" value="ECO:0007669"/>
    <property type="project" value="UniProtKB-UniRule"/>
</dbReference>
<organism evidence="10 11">
    <name type="scientific">Fictibacillus phosphorivorans</name>
    <dbReference type="NCBI Taxonomy" id="1221500"/>
    <lineage>
        <taxon>Bacteria</taxon>
        <taxon>Bacillati</taxon>
        <taxon>Bacillota</taxon>
        <taxon>Bacilli</taxon>
        <taxon>Bacillales</taxon>
        <taxon>Fictibacillaceae</taxon>
        <taxon>Fictibacillus</taxon>
    </lineage>
</organism>
<feature type="binding site" evidence="9">
    <location>
        <position position="17"/>
    </location>
    <ligand>
        <name>substrate</name>
    </ligand>
</feature>
<dbReference type="GO" id="GO:0004328">
    <property type="term" value="F:formamidase activity"/>
    <property type="evidence" value="ECO:0007669"/>
    <property type="project" value="InterPro"/>
</dbReference>
<sequence length="208" mass="23058">MKFYDISMPLYNGVPGWPGDTPYHFDLAWTKEDSGSVNVGKLEMSTHTGTHIDAPYHFTDSGERVGGLDLELYVGRAMVIDLTNRKEITIESLKEKLQDGTKRVLFKTGCWKDRSVFPAEIVPLLPEAVPFLSECGVGLVGVDMPSVDPLDSKELRAHHALYEHNIQILEGLVLDEVPEGVYELVALPLALEEADGSPVRAILREITK</sequence>
<feature type="binding site" evidence="9">
    <location>
        <position position="170"/>
    </location>
    <ligand>
        <name>Zn(2+)</name>
        <dbReference type="ChEBI" id="CHEBI:29105"/>
        <label>2</label>
    </ligand>
</feature>
<dbReference type="UniPathway" id="UPA00333">
    <property type="reaction ID" value="UER00454"/>
</dbReference>
<dbReference type="InterPro" id="IPR017484">
    <property type="entry name" value="Kynurenine_formamidase_bac"/>
</dbReference>
<keyword evidence="5 9" id="KW-0862">Zinc</keyword>
<protein>
    <recommendedName>
        <fullName evidence="9">Kynurenine formamidase</fullName>
        <shortName evidence="9">KFA</shortName>
        <shortName evidence="9">KFase</shortName>
        <ecNumber evidence="9">3.5.1.9</ecNumber>
    </recommendedName>
    <alternativeName>
        <fullName evidence="9">Arylformamidase</fullName>
    </alternativeName>
    <alternativeName>
        <fullName evidence="9">N-formylkynurenine formamidase</fullName>
        <shortName evidence="9">FKF</shortName>
    </alternativeName>
</protein>
<feature type="binding site" evidence="9">
    <location>
        <position position="47"/>
    </location>
    <ligand>
        <name>Zn(2+)</name>
        <dbReference type="ChEBI" id="CHEBI:29105"/>
        <label>1</label>
    </ligand>
</feature>
<dbReference type="STRING" id="1221500.ABE65_016425"/>
<feature type="active site" description="Proton donor/acceptor" evidence="9">
    <location>
        <position position="57"/>
    </location>
</feature>
<keyword evidence="11" id="KW-1185">Reference proteome</keyword>
<dbReference type="InterPro" id="IPR007325">
    <property type="entry name" value="KFase/CYL"/>
</dbReference>
<feature type="binding site" evidence="9">
    <location>
        <position position="53"/>
    </location>
    <ligand>
        <name>Zn(2+)</name>
        <dbReference type="ChEBI" id="CHEBI:29105"/>
        <label>2</label>
    </ligand>
</feature>
<comment type="subunit">
    <text evidence="2 9">Homodimer.</text>
</comment>
<dbReference type="FunFam" id="3.50.30.50:FF:000001">
    <property type="entry name" value="Kynurenine formamidase"/>
    <property type="match status" value="1"/>
</dbReference>
<evidence type="ECO:0000256" key="7">
    <source>
        <dbReference type="ARBA" id="ARBA00048496"/>
    </source>
</evidence>
<dbReference type="EMBL" id="CP015378">
    <property type="protein sequence ID" value="ANC78298.1"/>
    <property type="molecule type" value="Genomic_DNA"/>
</dbReference>
<dbReference type="Proteomes" id="UP000076623">
    <property type="component" value="Chromosome"/>
</dbReference>
<evidence type="ECO:0000256" key="6">
    <source>
        <dbReference type="ARBA" id="ARBA00023079"/>
    </source>
</evidence>
<gene>
    <name evidence="9" type="primary">kynB</name>
    <name evidence="10" type="ORF">ABE65_016425</name>
</gene>
<dbReference type="RefSeq" id="WP_066397202.1">
    <property type="nucleotide sequence ID" value="NZ_CP015378.1"/>
</dbReference>
<evidence type="ECO:0000256" key="9">
    <source>
        <dbReference type="HAMAP-Rule" id="MF_01969"/>
    </source>
</evidence>
<dbReference type="GO" id="GO:0004061">
    <property type="term" value="F:arylformamidase activity"/>
    <property type="evidence" value="ECO:0007669"/>
    <property type="project" value="UniProtKB-UniRule"/>
</dbReference>
<dbReference type="NCBIfam" id="TIGR03035">
    <property type="entry name" value="trp_arylform"/>
    <property type="match status" value="1"/>
</dbReference>
<feature type="binding site" evidence="9">
    <location>
        <position position="170"/>
    </location>
    <ligand>
        <name>Zn(2+)</name>
        <dbReference type="ChEBI" id="CHEBI:29105"/>
        <label>1</label>
    </ligand>
</feature>
<dbReference type="Pfam" id="PF04199">
    <property type="entry name" value="Cyclase"/>
    <property type="match status" value="1"/>
</dbReference>
<feature type="binding site" evidence="9">
    <location>
        <position position="51"/>
    </location>
    <ligand>
        <name>Zn(2+)</name>
        <dbReference type="ChEBI" id="CHEBI:29105"/>
        <label>1</label>
    </ligand>
</feature>
<comment type="catalytic activity">
    <reaction evidence="7 9">
        <text>N-formyl-L-kynurenine + H2O = L-kynurenine + formate + H(+)</text>
        <dbReference type="Rhea" id="RHEA:13009"/>
        <dbReference type="ChEBI" id="CHEBI:15377"/>
        <dbReference type="ChEBI" id="CHEBI:15378"/>
        <dbReference type="ChEBI" id="CHEBI:15740"/>
        <dbReference type="ChEBI" id="CHEBI:57959"/>
        <dbReference type="ChEBI" id="CHEBI:58629"/>
        <dbReference type="EC" id="3.5.1.9"/>
    </reaction>
</comment>
<comment type="cofactor">
    <cofactor evidence="9">
        <name>Zn(2+)</name>
        <dbReference type="ChEBI" id="CHEBI:29105"/>
    </cofactor>
    <text evidence="9">Binds 2 zinc ions per subunit.</text>
</comment>
<accession>A0A160IPF2</accession>
<dbReference type="InterPro" id="IPR037175">
    <property type="entry name" value="KFase_sf"/>
</dbReference>
<comment type="function">
    <text evidence="1 9">Catalyzes the hydrolysis of N-formyl-L-kynurenine to L-kynurenine, the second step in the kynurenine pathway of tryptophan degradation.</text>
</comment>
<keyword evidence="4 9" id="KW-0378">Hydrolase</keyword>
<proteinExistence type="inferred from homology"/>
<dbReference type="PANTHER" id="PTHR31118:SF32">
    <property type="entry name" value="KYNURENINE FORMAMIDASE"/>
    <property type="match status" value="1"/>
</dbReference>
<evidence type="ECO:0000256" key="2">
    <source>
        <dbReference type="ARBA" id="ARBA00011738"/>
    </source>
</evidence>
<comment type="similarity">
    <text evidence="9">Belongs to the Cyclase 1 superfamily. KynB family.</text>
</comment>
<keyword evidence="6 9" id="KW-0823">Tryptophan catabolism</keyword>
<name>A0A160IPF2_9BACL</name>
<evidence type="ECO:0000256" key="5">
    <source>
        <dbReference type="ARBA" id="ARBA00022833"/>
    </source>
</evidence>